<dbReference type="AlphaFoldDB" id="A0A0B1ZFH9"/>
<proteinExistence type="predicted"/>
<organism evidence="2 3">
    <name type="scientific">Novosphingobium malaysiense</name>
    <dbReference type="NCBI Taxonomy" id="1348853"/>
    <lineage>
        <taxon>Bacteria</taxon>
        <taxon>Pseudomonadati</taxon>
        <taxon>Pseudomonadota</taxon>
        <taxon>Alphaproteobacteria</taxon>
        <taxon>Sphingomonadales</taxon>
        <taxon>Sphingomonadaceae</taxon>
        <taxon>Novosphingobium</taxon>
    </lineage>
</organism>
<gene>
    <name evidence="2" type="ORF">LK12_23400</name>
</gene>
<feature type="domain" description="OB" evidence="1">
    <location>
        <begin position="21"/>
        <end position="72"/>
    </location>
</feature>
<dbReference type="EMBL" id="JTDI01000036">
    <property type="protein sequence ID" value="KHK87912.1"/>
    <property type="molecule type" value="Genomic_DNA"/>
</dbReference>
<evidence type="ECO:0000313" key="3">
    <source>
        <dbReference type="Proteomes" id="UP000031057"/>
    </source>
</evidence>
<protein>
    <recommendedName>
        <fullName evidence="1">OB domain-containing protein</fullName>
    </recommendedName>
</protein>
<dbReference type="Proteomes" id="UP000031057">
    <property type="component" value="Unassembled WGS sequence"/>
</dbReference>
<evidence type="ECO:0000259" key="1">
    <source>
        <dbReference type="Pfam" id="PF01336"/>
    </source>
</evidence>
<reference evidence="2 3" key="1">
    <citation type="submission" date="2014-10" db="EMBL/GenBank/DDBJ databases">
        <title>Genome sequence of Novosphingobium malaysiense MUSC 273(T).</title>
        <authorList>
            <person name="Lee L.-H."/>
        </authorList>
    </citation>
    <scope>NUCLEOTIDE SEQUENCE [LARGE SCALE GENOMIC DNA]</scope>
    <source>
        <strain evidence="2 3">MUSC 273</strain>
    </source>
</reference>
<evidence type="ECO:0000313" key="2">
    <source>
        <dbReference type="EMBL" id="KHK87912.1"/>
    </source>
</evidence>
<comment type="caution">
    <text evidence="2">The sequence shown here is derived from an EMBL/GenBank/DDBJ whole genome shotgun (WGS) entry which is preliminary data.</text>
</comment>
<keyword evidence="3" id="KW-1185">Reference proteome</keyword>
<dbReference type="InterPro" id="IPR004365">
    <property type="entry name" value="NA-bd_OB_tRNA"/>
</dbReference>
<dbReference type="STRING" id="1348853.LK12_23400"/>
<dbReference type="Gene3D" id="2.40.50.140">
    <property type="entry name" value="Nucleic acid-binding proteins"/>
    <property type="match status" value="1"/>
</dbReference>
<dbReference type="SUPFAM" id="SSF50249">
    <property type="entry name" value="Nucleic acid-binding proteins"/>
    <property type="match status" value="1"/>
</dbReference>
<feature type="non-terminal residue" evidence="2">
    <location>
        <position position="1"/>
    </location>
</feature>
<feature type="non-terminal residue" evidence="2">
    <location>
        <position position="73"/>
    </location>
</feature>
<accession>A0A0B1ZFH9</accession>
<dbReference type="RefSeq" id="WP_039290761.1">
    <property type="nucleotide sequence ID" value="NZ_JTDI01000036.1"/>
</dbReference>
<dbReference type="GO" id="GO:0003676">
    <property type="term" value="F:nucleic acid binding"/>
    <property type="evidence" value="ECO:0007669"/>
    <property type="project" value="InterPro"/>
</dbReference>
<name>A0A0B1ZFH9_9SPHN</name>
<sequence>DLQKQYEGKSKEELEAAAIPVKIAGRIMLNRGAFMVLQDTSGRLQVYVDRKGLPAETLEAIKTWDLGDIIAAE</sequence>
<dbReference type="InterPro" id="IPR012340">
    <property type="entry name" value="NA-bd_OB-fold"/>
</dbReference>
<dbReference type="Pfam" id="PF01336">
    <property type="entry name" value="tRNA_anti-codon"/>
    <property type="match status" value="1"/>
</dbReference>